<dbReference type="InterPro" id="IPR036005">
    <property type="entry name" value="Creatinase/aminopeptidase-like"/>
</dbReference>
<dbReference type="InterPro" id="IPR050659">
    <property type="entry name" value="Peptidase_M24B"/>
</dbReference>
<evidence type="ECO:0000313" key="4">
    <source>
        <dbReference type="Proteomes" id="UP000634455"/>
    </source>
</evidence>
<dbReference type="PANTHER" id="PTHR46112">
    <property type="entry name" value="AMINOPEPTIDASE"/>
    <property type="match status" value="1"/>
</dbReference>
<dbReference type="SUPFAM" id="SSF55920">
    <property type="entry name" value="Creatinase/aminopeptidase"/>
    <property type="match status" value="1"/>
</dbReference>
<feature type="domain" description="Peptidase M24" evidence="1">
    <location>
        <begin position="149"/>
        <end position="352"/>
    </location>
</feature>
<dbReference type="Gene3D" id="3.40.350.10">
    <property type="entry name" value="Creatinase/prolidase N-terminal domain"/>
    <property type="match status" value="1"/>
</dbReference>
<comment type="caution">
    <text evidence="3">The sequence shown here is derived from an EMBL/GenBank/DDBJ whole genome shotgun (WGS) entry which is preliminary data.</text>
</comment>
<dbReference type="SUPFAM" id="SSF53092">
    <property type="entry name" value="Creatinase/prolidase N-terminal domain"/>
    <property type="match status" value="1"/>
</dbReference>
<dbReference type="PANTHER" id="PTHR46112:SF3">
    <property type="entry name" value="AMINOPEPTIDASE YPDF"/>
    <property type="match status" value="1"/>
</dbReference>
<evidence type="ECO:0000259" key="1">
    <source>
        <dbReference type="Pfam" id="PF00557"/>
    </source>
</evidence>
<organism evidence="3 4">
    <name type="scientific">Paramylibacter ulvae</name>
    <dbReference type="NCBI Taxonomy" id="1651968"/>
    <lineage>
        <taxon>Bacteria</taxon>
        <taxon>Pseudomonadati</taxon>
        <taxon>Pseudomonadota</taxon>
        <taxon>Alphaproteobacteria</taxon>
        <taxon>Rhodobacterales</taxon>
        <taxon>Paracoccaceae</taxon>
        <taxon>Paramylibacter</taxon>
    </lineage>
</organism>
<dbReference type="Proteomes" id="UP000634455">
    <property type="component" value="Unassembled WGS sequence"/>
</dbReference>
<sequence>MTDTRLNPIIAAIENAGLDAVAFVPGPNFRRIFGRDFHLMERPLMVIVPRVGAPVAIVPNLEMASFEKINFTGQVFDWRDEIGFAGAFKDAAIALNEIGEAPRIGLEAQRMRVFEQFALQDVMPNATFFDAHAEISGIRLCKSDDEIALLKRAIEISEEALEKTLQDVREGQTEKQIEGMLLNNLFACGADGLSFDPIVAAGDNAAQPHAHARPDYQVKSGDALLIDFGARYQGYNADITRTFFIKKVSDYDRAFYDTVKAANEAGKTATIAGATAHEIDDTVQLVLENSQFAAFARHKTGHGLGLDVHEAPQIMRGNHTVLEPSMVFTVEPGLYRSGECGVRIEDDIVVTETGHICLTSFSRELRIVG</sequence>
<evidence type="ECO:0000259" key="2">
    <source>
        <dbReference type="Pfam" id="PF01321"/>
    </source>
</evidence>
<feature type="domain" description="Creatinase N-terminal" evidence="2">
    <location>
        <begin position="5"/>
        <end position="141"/>
    </location>
</feature>
<dbReference type="Pfam" id="PF01321">
    <property type="entry name" value="Creatinase_N"/>
    <property type="match status" value="1"/>
</dbReference>
<keyword evidence="4" id="KW-1185">Reference proteome</keyword>
<dbReference type="InterPro" id="IPR001714">
    <property type="entry name" value="Pept_M24_MAP"/>
</dbReference>
<dbReference type="InterPro" id="IPR000994">
    <property type="entry name" value="Pept_M24"/>
</dbReference>
<dbReference type="EMBL" id="BMZF01000006">
    <property type="protein sequence ID" value="GHA55891.1"/>
    <property type="molecule type" value="Genomic_DNA"/>
</dbReference>
<dbReference type="Gene3D" id="3.90.230.10">
    <property type="entry name" value="Creatinase/methionine aminopeptidase superfamily"/>
    <property type="match status" value="1"/>
</dbReference>
<gene>
    <name evidence="3" type="ORF">GCM10008927_22010</name>
</gene>
<dbReference type="Pfam" id="PF00557">
    <property type="entry name" value="Peptidase_M24"/>
    <property type="match status" value="1"/>
</dbReference>
<protein>
    <submittedName>
        <fullName evidence="3">Peptidase M24</fullName>
    </submittedName>
</protein>
<dbReference type="PRINTS" id="PR00599">
    <property type="entry name" value="MAPEPTIDASE"/>
</dbReference>
<accession>A0ABQ3D2V9</accession>
<dbReference type="InterPro" id="IPR000587">
    <property type="entry name" value="Creatinase_N"/>
</dbReference>
<name>A0ABQ3D2V9_9RHOB</name>
<evidence type="ECO:0000313" key="3">
    <source>
        <dbReference type="EMBL" id="GHA55891.1"/>
    </source>
</evidence>
<proteinExistence type="predicted"/>
<dbReference type="RefSeq" id="WP_189640780.1">
    <property type="nucleotide sequence ID" value="NZ_BMZF01000006.1"/>
</dbReference>
<reference evidence="4" key="1">
    <citation type="journal article" date="2019" name="Int. J. Syst. Evol. Microbiol.">
        <title>The Global Catalogue of Microorganisms (GCM) 10K type strain sequencing project: providing services to taxonomists for standard genome sequencing and annotation.</title>
        <authorList>
            <consortium name="The Broad Institute Genomics Platform"/>
            <consortium name="The Broad Institute Genome Sequencing Center for Infectious Disease"/>
            <person name="Wu L."/>
            <person name="Ma J."/>
        </authorList>
    </citation>
    <scope>NUCLEOTIDE SEQUENCE [LARGE SCALE GENOMIC DNA]</scope>
    <source>
        <strain evidence="4">KCTC 32465</strain>
    </source>
</reference>
<dbReference type="InterPro" id="IPR029149">
    <property type="entry name" value="Creatin/AminoP/Spt16_N"/>
</dbReference>